<protein>
    <submittedName>
        <fullName evidence="2">Uncharacterized protein</fullName>
    </submittedName>
</protein>
<evidence type="ECO:0000313" key="3">
    <source>
        <dbReference type="Proteomes" id="UP000005239"/>
    </source>
</evidence>
<accession>A0A8R1UKM2</accession>
<organism evidence="2 3">
    <name type="scientific">Pristionchus pacificus</name>
    <name type="common">Parasitic nematode worm</name>
    <dbReference type="NCBI Taxonomy" id="54126"/>
    <lineage>
        <taxon>Eukaryota</taxon>
        <taxon>Metazoa</taxon>
        <taxon>Ecdysozoa</taxon>
        <taxon>Nematoda</taxon>
        <taxon>Chromadorea</taxon>
        <taxon>Rhabditida</taxon>
        <taxon>Rhabditina</taxon>
        <taxon>Diplogasteromorpha</taxon>
        <taxon>Diplogasteroidea</taxon>
        <taxon>Neodiplogasteridae</taxon>
        <taxon>Pristionchus</taxon>
    </lineage>
</organism>
<name>A0A2A6CQ26_PRIPA</name>
<reference evidence="3" key="1">
    <citation type="journal article" date="2008" name="Nat. Genet.">
        <title>The Pristionchus pacificus genome provides a unique perspective on nematode lifestyle and parasitism.</title>
        <authorList>
            <person name="Dieterich C."/>
            <person name="Clifton S.W."/>
            <person name="Schuster L.N."/>
            <person name="Chinwalla A."/>
            <person name="Delehaunty K."/>
            <person name="Dinkelacker I."/>
            <person name="Fulton L."/>
            <person name="Fulton R."/>
            <person name="Godfrey J."/>
            <person name="Minx P."/>
            <person name="Mitreva M."/>
            <person name="Roeseler W."/>
            <person name="Tian H."/>
            <person name="Witte H."/>
            <person name="Yang S.P."/>
            <person name="Wilson R.K."/>
            <person name="Sommer R.J."/>
        </authorList>
    </citation>
    <scope>NUCLEOTIDE SEQUENCE [LARGE SCALE GENOMIC DNA]</scope>
    <source>
        <strain evidence="3">PS312</strain>
    </source>
</reference>
<gene>
    <name evidence="2" type="primary">WBGene00204905</name>
</gene>
<accession>A0A2A6CQ26</accession>
<evidence type="ECO:0000313" key="2">
    <source>
        <dbReference type="EnsemblMetazoa" id="PPA32042.1"/>
    </source>
</evidence>
<proteinExistence type="predicted"/>
<reference evidence="2" key="2">
    <citation type="submission" date="2022-06" db="UniProtKB">
        <authorList>
            <consortium name="EnsemblMetazoa"/>
        </authorList>
    </citation>
    <scope>IDENTIFICATION</scope>
    <source>
        <strain evidence="2">PS312</strain>
    </source>
</reference>
<feature type="compositionally biased region" description="Basic and acidic residues" evidence="1">
    <location>
        <begin position="69"/>
        <end position="93"/>
    </location>
</feature>
<feature type="region of interest" description="Disordered" evidence="1">
    <location>
        <begin position="1"/>
        <end position="93"/>
    </location>
</feature>
<sequence>MDSSISQLPKHHPSTPESQQPIARRTRSRQRATSAAAEGMRALCEHESQLEREERLKADRERKRKRRHSMNDNEREDKGAEDTERATKSEEWRLRHARKAQAIAAIKPGSLRGVSKRAAWLIATALQ</sequence>
<evidence type="ECO:0000256" key="1">
    <source>
        <dbReference type="SAM" id="MobiDB-lite"/>
    </source>
</evidence>
<dbReference type="Proteomes" id="UP000005239">
    <property type="component" value="Unassembled WGS sequence"/>
</dbReference>
<dbReference type="EnsemblMetazoa" id="PPA32042.1">
    <property type="protein sequence ID" value="PPA32042.1"/>
    <property type="gene ID" value="WBGene00204905"/>
</dbReference>
<dbReference type="AlphaFoldDB" id="A0A2A6CQ26"/>
<keyword evidence="3" id="KW-1185">Reference proteome</keyword>
<feature type="compositionally biased region" description="Basic and acidic residues" evidence="1">
    <location>
        <begin position="43"/>
        <end position="61"/>
    </location>
</feature>